<evidence type="ECO:0000256" key="1">
    <source>
        <dbReference type="ARBA" id="ARBA00010597"/>
    </source>
</evidence>
<dbReference type="EMBL" id="EAAA01000690">
    <property type="status" value="NOT_ANNOTATED_CDS"/>
    <property type="molecule type" value="Genomic_DNA"/>
</dbReference>
<dbReference type="Pfam" id="PF14913">
    <property type="entry name" value="DPCD"/>
    <property type="match status" value="1"/>
</dbReference>
<sequence length="207" mass="23997">MSDHSAWVELLKSARKTSLLQDEKRKIHFTMPDGTELCEEYDVKTNELLIRKWRKKTALGGQKPWEFEIGEPDITDQVAALTHGTKDLVESFTSPKCFRCDNSLSFQWRIRNLPYPLSNFQVSVDADGKSIVVRTKNKKYYKVINIPDMDRYNLQLSQSDLTFAHANNTLIIQYKKPETIKKDQTLLVQEFKRMKTGKDGDTECKTS</sequence>
<comment type="similarity">
    <text evidence="1">Belongs to the DPCD family.</text>
</comment>
<dbReference type="GeneTree" id="ENSGT00390000014031"/>
<organism evidence="3 4">
    <name type="scientific">Ciona intestinalis</name>
    <name type="common">Transparent sea squirt</name>
    <name type="synonym">Ascidia intestinalis</name>
    <dbReference type="NCBI Taxonomy" id="7719"/>
    <lineage>
        <taxon>Eukaryota</taxon>
        <taxon>Metazoa</taxon>
        <taxon>Chordata</taxon>
        <taxon>Tunicata</taxon>
        <taxon>Ascidiacea</taxon>
        <taxon>Phlebobranchia</taxon>
        <taxon>Cionidae</taxon>
        <taxon>Ciona</taxon>
    </lineage>
</organism>
<dbReference type="Ensembl" id="ENSCINT00000033974.1">
    <property type="protein sequence ID" value="ENSCINP00000030780.1"/>
    <property type="gene ID" value="ENSCING00000022727.1"/>
</dbReference>
<dbReference type="PRINTS" id="PR02065">
    <property type="entry name" value="PROTEINDPCD"/>
</dbReference>
<dbReference type="PANTHER" id="PTHR31921:SF1">
    <property type="entry name" value="PROTEIN DPCD"/>
    <property type="match status" value="1"/>
</dbReference>
<evidence type="ECO:0000313" key="3">
    <source>
        <dbReference type="Ensembl" id="ENSCINP00000030780.1"/>
    </source>
</evidence>
<dbReference type="RefSeq" id="XP_002129593.1">
    <property type="nucleotide sequence ID" value="XM_002129557.5"/>
</dbReference>
<dbReference type="OMA" id="PILCEME"/>
<evidence type="ECO:0000256" key="2">
    <source>
        <dbReference type="ARBA" id="ARBA00020330"/>
    </source>
</evidence>
<reference evidence="3" key="2">
    <citation type="journal article" date="2008" name="Genome Biol.">
        <title>Improved genome assembly and evidence-based global gene model set for the chordate Ciona intestinalis: new insight into intron and operon populations.</title>
        <authorList>
            <person name="Satou Y."/>
            <person name="Mineta K."/>
            <person name="Ogasawara M."/>
            <person name="Sasakura Y."/>
            <person name="Shoguchi E."/>
            <person name="Ueno K."/>
            <person name="Yamada L."/>
            <person name="Matsumoto J."/>
            <person name="Wasserscheid J."/>
            <person name="Dewar K."/>
            <person name="Wiley G.B."/>
            <person name="Macmil S.L."/>
            <person name="Roe B.A."/>
            <person name="Zeller R.W."/>
            <person name="Hastings K.E."/>
            <person name="Lemaire P."/>
            <person name="Lindquist E."/>
            <person name="Endo T."/>
            <person name="Hotta K."/>
            <person name="Inaba K."/>
        </authorList>
    </citation>
    <scope>NUCLEOTIDE SEQUENCE [LARGE SCALE GENOMIC DNA]</scope>
    <source>
        <strain evidence="3">wild type</strain>
    </source>
</reference>
<dbReference type="OrthoDB" id="10256139at2759"/>
<dbReference type="GeneID" id="100177768"/>
<name>H2XM97_CIOIN</name>
<dbReference type="InParanoid" id="H2XM97"/>
<dbReference type="Proteomes" id="UP000008144">
    <property type="component" value="Chromosome 11"/>
</dbReference>
<reference evidence="3" key="3">
    <citation type="submission" date="2025-08" db="UniProtKB">
        <authorList>
            <consortium name="Ensembl"/>
        </authorList>
    </citation>
    <scope>IDENTIFICATION</scope>
</reference>
<dbReference type="AlphaFoldDB" id="H2XM97"/>
<dbReference type="KEGG" id="cin:100177768"/>
<reference evidence="4" key="1">
    <citation type="journal article" date="2002" name="Science">
        <title>The draft genome of Ciona intestinalis: insights into chordate and vertebrate origins.</title>
        <authorList>
            <person name="Dehal P."/>
            <person name="Satou Y."/>
            <person name="Campbell R.K."/>
            <person name="Chapman J."/>
            <person name="Degnan B."/>
            <person name="De Tomaso A."/>
            <person name="Davidson B."/>
            <person name="Di Gregorio A."/>
            <person name="Gelpke M."/>
            <person name="Goodstein D.M."/>
            <person name="Harafuji N."/>
            <person name="Hastings K.E."/>
            <person name="Ho I."/>
            <person name="Hotta K."/>
            <person name="Huang W."/>
            <person name="Kawashima T."/>
            <person name="Lemaire P."/>
            <person name="Martinez D."/>
            <person name="Meinertzhagen I.A."/>
            <person name="Necula S."/>
            <person name="Nonaka M."/>
            <person name="Putnam N."/>
            <person name="Rash S."/>
            <person name="Saiga H."/>
            <person name="Satake M."/>
            <person name="Terry A."/>
            <person name="Yamada L."/>
            <person name="Wang H.G."/>
            <person name="Awazu S."/>
            <person name="Azumi K."/>
            <person name="Boore J."/>
            <person name="Branno M."/>
            <person name="Chin-Bow S."/>
            <person name="DeSantis R."/>
            <person name="Doyle S."/>
            <person name="Francino P."/>
            <person name="Keys D.N."/>
            <person name="Haga S."/>
            <person name="Hayashi H."/>
            <person name="Hino K."/>
            <person name="Imai K.S."/>
            <person name="Inaba K."/>
            <person name="Kano S."/>
            <person name="Kobayashi K."/>
            <person name="Kobayashi M."/>
            <person name="Lee B.I."/>
            <person name="Makabe K.W."/>
            <person name="Manohar C."/>
            <person name="Matassi G."/>
            <person name="Medina M."/>
            <person name="Mochizuki Y."/>
            <person name="Mount S."/>
            <person name="Morishita T."/>
            <person name="Miura S."/>
            <person name="Nakayama A."/>
            <person name="Nishizaka S."/>
            <person name="Nomoto H."/>
            <person name="Ohta F."/>
            <person name="Oishi K."/>
            <person name="Rigoutsos I."/>
            <person name="Sano M."/>
            <person name="Sasaki A."/>
            <person name="Sasakura Y."/>
            <person name="Shoguchi E."/>
            <person name="Shin-i T."/>
            <person name="Spagnuolo A."/>
            <person name="Stainier D."/>
            <person name="Suzuki M.M."/>
            <person name="Tassy O."/>
            <person name="Takatori N."/>
            <person name="Tokuoka M."/>
            <person name="Yagi K."/>
            <person name="Yoshizaki F."/>
            <person name="Wada S."/>
            <person name="Zhang C."/>
            <person name="Hyatt P.D."/>
            <person name="Larimer F."/>
            <person name="Detter C."/>
            <person name="Doggett N."/>
            <person name="Glavina T."/>
            <person name="Hawkins T."/>
            <person name="Richardson P."/>
            <person name="Lucas S."/>
            <person name="Kohara Y."/>
            <person name="Levine M."/>
            <person name="Satoh N."/>
            <person name="Rokhsar D.S."/>
        </authorList>
    </citation>
    <scope>NUCLEOTIDE SEQUENCE [LARGE SCALE GENOMIC DNA]</scope>
</reference>
<protein>
    <recommendedName>
        <fullName evidence="2">Protein DPCD</fullName>
    </recommendedName>
</protein>
<evidence type="ECO:0000313" key="4">
    <source>
        <dbReference type="Proteomes" id="UP000008144"/>
    </source>
</evidence>
<reference evidence="3" key="4">
    <citation type="submission" date="2025-09" db="UniProtKB">
        <authorList>
            <consortium name="Ensembl"/>
        </authorList>
    </citation>
    <scope>IDENTIFICATION</scope>
</reference>
<gene>
    <name evidence="3" type="primary">LOC100177768</name>
</gene>
<dbReference type="HOGENOM" id="CLU_097313_0_0_1"/>
<accession>H2XM97</accession>
<keyword evidence="4" id="KW-1185">Reference proteome</keyword>
<dbReference type="STRING" id="7719.ENSCINP00000030780"/>
<accession>A0A1W2WEM5</accession>
<dbReference type="PANTHER" id="PTHR31921">
    <property type="entry name" value="PROTEIN DPCD"/>
    <property type="match status" value="1"/>
</dbReference>
<dbReference type="FunCoup" id="H2XM97">
    <property type="interactions" value="68"/>
</dbReference>
<proteinExistence type="inferred from homology"/>
<dbReference type="InterPro" id="IPR026224">
    <property type="entry name" value="DPCD"/>
</dbReference>